<dbReference type="EMBL" id="JAEPRB010000308">
    <property type="protein sequence ID" value="KAG2217323.1"/>
    <property type="molecule type" value="Genomic_DNA"/>
</dbReference>
<dbReference type="AlphaFoldDB" id="A0A8H7RVE8"/>
<feature type="region of interest" description="Disordered" evidence="1">
    <location>
        <begin position="61"/>
        <end position="105"/>
    </location>
</feature>
<evidence type="ECO:0000313" key="2">
    <source>
        <dbReference type="EMBL" id="KAG2217323.1"/>
    </source>
</evidence>
<feature type="compositionally biased region" description="Basic and acidic residues" evidence="1">
    <location>
        <begin position="147"/>
        <end position="157"/>
    </location>
</feature>
<organism evidence="2 3">
    <name type="scientific">Circinella minor</name>
    <dbReference type="NCBI Taxonomy" id="1195481"/>
    <lineage>
        <taxon>Eukaryota</taxon>
        <taxon>Fungi</taxon>
        <taxon>Fungi incertae sedis</taxon>
        <taxon>Mucoromycota</taxon>
        <taxon>Mucoromycotina</taxon>
        <taxon>Mucoromycetes</taxon>
        <taxon>Mucorales</taxon>
        <taxon>Lichtheimiaceae</taxon>
        <taxon>Circinella</taxon>
    </lineage>
</organism>
<protein>
    <submittedName>
        <fullName evidence="2">Uncharacterized protein</fullName>
    </submittedName>
</protein>
<dbReference type="Proteomes" id="UP000646827">
    <property type="component" value="Unassembled WGS sequence"/>
</dbReference>
<feature type="region of interest" description="Disordered" evidence="1">
    <location>
        <begin position="145"/>
        <end position="165"/>
    </location>
</feature>
<sequence length="223" mass="25508">MDNNHTEQLDENDIDMEQSNNPNEIAAKEASLAIEAAWNQAKKFEGMTVREQSDSRYSLGTNIAIKNEDHVTPMTPSRRGGGRGGRGRGRGMIRSETPERNISVNPNFMRHETGEAGVIHRKRHVEQQKQQPAIPYLLAELSGNKHQHNEGIGKQEKNPFGPPGSFLDLYWNVDKQLREGKQGEDGKVITCRDSKWQRIQKEFDGRMEQQQQQQQHNKKTKQK</sequence>
<proteinExistence type="predicted"/>
<reference evidence="2 3" key="1">
    <citation type="submission" date="2020-12" db="EMBL/GenBank/DDBJ databases">
        <title>Metabolic potential, ecology and presence of endohyphal bacteria is reflected in genomic diversity of Mucoromycotina.</title>
        <authorList>
            <person name="Muszewska A."/>
            <person name="Okrasinska A."/>
            <person name="Steczkiewicz K."/>
            <person name="Drgas O."/>
            <person name="Orlowska M."/>
            <person name="Perlinska-Lenart U."/>
            <person name="Aleksandrzak-Piekarczyk T."/>
            <person name="Szatraj K."/>
            <person name="Zielenkiewicz U."/>
            <person name="Pilsyk S."/>
            <person name="Malc E."/>
            <person name="Mieczkowski P."/>
            <person name="Kruszewska J.S."/>
            <person name="Biernat P."/>
            <person name="Pawlowska J."/>
        </authorList>
    </citation>
    <scope>NUCLEOTIDE SEQUENCE [LARGE SCALE GENOMIC DNA]</scope>
    <source>
        <strain evidence="2 3">CBS 142.35</strain>
    </source>
</reference>
<comment type="caution">
    <text evidence="2">The sequence shown here is derived from an EMBL/GenBank/DDBJ whole genome shotgun (WGS) entry which is preliminary data.</text>
</comment>
<name>A0A8H7RVE8_9FUNG</name>
<evidence type="ECO:0000256" key="1">
    <source>
        <dbReference type="SAM" id="MobiDB-lite"/>
    </source>
</evidence>
<accession>A0A8H7RVE8</accession>
<dbReference type="OrthoDB" id="5844105at2759"/>
<feature type="region of interest" description="Disordered" evidence="1">
    <location>
        <begin position="200"/>
        <end position="223"/>
    </location>
</feature>
<evidence type="ECO:0000313" key="3">
    <source>
        <dbReference type="Proteomes" id="UP000646827"/>
    </source>
</evidence>
<feature type="region of interest" description="Disordered" evidence="1">
    <location>
        <begin position="1"/>
        <end position="26"/>
    </location>
</feature>
<gene>
    <name evidence="2" type="ORF">INT45_003517</name>
</gene>
<keyword evidence="3" id="KW-1185">Reference proteome</keyword>